<dbReference type="SUPFAM" id="SSF52499">
    <property type="entry name" value="Isochorismatase-like hydrolases"/>
    <property type="match status" value="1"/>
</dbReference>
<sequence>MPHPLTLLQISGRGYPPAPLRQSTLLIIDAQEEYRSGALRLPGLDAAAAEIGVLVQAARASGTPIVHVRHLGIQG</sequence>
<dbReference type="Gene3D" id="3.40.50.850">
    <property type="entry name" value="Isochorismatase-like"/>
    <property type="match status" value="1"/>
</dbReference>
<dbReference type="EMBL" id="QORE01001797">
    <property type="protein sequence ID" value="RCI70833.1"/>
    <property type="molecule type" value="Genomic_DNA"/>
</dbReference>
<organism evidence="2 3">
    <name type="scientific">Pseudomonas aeruginosa</name>
    <dbReference type="NCBI Taxonomy" id="287"/>
    <lineage>
        <taxon>Bacteria</taxon>
        <taxon>Pseudomonadati</taxon>
        <taxon>Pseudomonadota</taxon>
        <taxon>Gammaproteobacteria</taxon>
        <taxon>Pseudomonadales</taxon>
        <taxon>Pseudomonadaceae</taxon>
        <taxon>Pseudomonas</taxon>
    </lineage>
</organism>
<dbReference type="AlphaFoldDB" id="A0A367M1H7"/>
<dbReference type="InterPro" id="IPR000868">
    <property type="entry name" value="Isochorismatase-like_dom"/>
</dbReference>
<feature type="non-terminal residue" evidence="2">
    <location>
        <position position="75"/>
    </location>
</feature>
<proteinExistence type="predicted"/>
<dbReference type="Pfam" id="PF00857">
    <property type="entry name" value="Isochorismatase"/>
    <property type="match status" value="1"/>
</dbReference>
<reference evidence="2 3" key="1">
    <citation type="submission" date="2018-07" db="EMBL/GenBank/DDBJ databases">
        <title>Mechanisms of high-level aminoglycoside resistance among Gram-negative pathogens in Brazil.</title>
        <authorList>
            <person name="Ballaben A.S."/>
            <person name="Darini A.L.C."/>
            <person name="Doi Y."/>
        </authorList>
    </citation>
    <scope>NUCLEOTIDE SEQUENCE [LARGE SCALE GENOMIC DNA]</scope>
    <source>
        <strain evidence="2 3">B2-305</strain>
    </source>
</reference>
<evidence type="ECO:0000313" key="2">
    <source>
        <dbReference type="EMBL" id="RCI70833.1"/>
    </source>
</evidence>
<evidence type="ECO:0000313" key="3">
    <source>
        <dbReference type="Proteomes" id="UP000253594"/>
    </source>
</evidence>
<accession>A0A367M1H7</accession>
<dbReference type="Proteomes" id="UP000253594">
    <property type="component" value="Unassembled WGS sequence"/>
</dbReference>
<comment type="caution">
    <text evidence="2">The sequence shown here is derived from an EMBL/GenBank/DDBJ whole genome shotgun (WGS) entry which is preliminary data.</text>
</comment>
<gene>
    <name evidence="2" type="ORF">DT376_32415</name>
</gene>
<name>A0A367M1H7_PSEAI</name>
<protein>
    <submittedName>
        <fullName evidence="2">Isochorismatase family protein</fullName>
    </submittedName>
</protein>
<feature type="domain" description="Isochorismatase-like" evidence="1">
    <location>
        <begin position="24"/>
        <end position="71"/>
    </location>
</feature>
<dbReference type="InterPro" id="IPR036380">
    <property type="entry name" value="Isochorismatase-like_sf"/>
</dbReference>
<dbReference type="RefSeq" id="WP_033937944.1">
    <property type="nucleotide sequence ID" value="NZ_JASGXP010000009.1"/>
</dbReference>
<evidence type="ECO:0000259" key="1">
    <source>
        <dbReference type="Pfam" id="PF00857"/>
    </source>
</evidence>